<dbReference type="EMBL" id="BMAT01002135">
    <property type="protein sequence ID" value="GFR99645.1"/>
    <property type="molecule type" value="Genomic_DNA"/>
</dbReference>
<name>A0AAV4HSW8_9GAST</name>
<proteinExistence type="predicted"/>
<feature type="region of interest" description="Disordered" evidence="3">
    <location>
        <begin position="70"/>
        <end position="109"/>
    </location>
</feature>
<feature type="compositionally biased region" description="Polar residues" evidence="3">
    <location>
        <begin position="92"/>
        <end position="109"/>
    </location>
</feature>
<dbReference type="AlphaFoldDB" id="A0AAV4HSW8"/>
<comment type="cofactor">
    <cofactor evidence="1">
        <name>a divalent metal cation</name>
        <dbReference type="ChEBI" id="CHEBI:60240"/>
    </cofactor>
</comment>
<evidence type="ECO:0000256" key="3">
    <source>
        <dbReference type="SAM" id="MobiDB-lite"/>
    </source>
</evidence>
<gene>
    <name evidence="5" type="ORF">ElyMa_001050400</name>
</gene>
<feature type="compositionally biased region" description="Polar residues" evidence="3">
    <location>
        <begin position="73"/>
        <end position="83"/>
    </location>
</feature>
<evidence type="ECO:0000313" key="6">
    <source>
        <dbReference type="Proteomes" id="UP000762676"/>
    </source>
</evidence>
<keyword evidence="6" id="KW-1185">Reference proteome</keyword>
<evidence type="ECO:0000256" key="2">
    <source>
        <dbReference type="ARBA" id="ARBA00022723"/>
    </source>
</evidence>
<keyword evidence="2" id="KW-0479">Metal-binding</keyword>
<feature type="domain" description="DDE Tnp4" evidence="4">
    <location>
        <begin position="8"/>
        <end position="64"/>
    </location>
</feature>
<evidence type="ECO:0000259" key="4">
    <source>
        <dbReference type="Pfam" id="PF13359"/>
    </source>
</evidence>
<sequence length="138" mass="15792">MRPFPARGLDDRRRIYNYRLSRARRIVECAFGILAQRWAILKTTMKLQPDNAKKVVLACCILHNFVRRRNSESGDSASASTGNEEALEDAFQPQNVGERSISSTGRPTQETIEVRERFANLFTTSFAVSWQNERANVR</sequence>
<dbReference type="InterPro" id="IPR027806">
    <property type="entry name" value="HARBI1_dom"/>
</dbReference>
<dbReference type="GO" id="GO:0046872">
    <property type="term" value="F:metal ion binding"/>
    <property type="evidence" value="ECO:0007669"/>
    <property type="project" value="UniProtKB-KW"/>
</dbReference>
<accession>A0AAV4HSW8</accession>
<dbReference type="Proteomes" id="UP000762676">
    <property type="component" value="Unassembled WGS sequence"/>
</dbReference>
<reference evidence="5 6" key="1">
    <citation type="journal article" date="2021" name="Elife">
        <title>Chloroplast acquisition without the gene transfer in kleptoplastic sea slugs, Plakobranchus ocellatus.</title>
        <authorList>
            <person name="Maeda T."/>
            <person name="Takahashi S."/>
            <person name="Yoshida T."/>
            <person name="Shimamura S."/>
            <person name="Takaki Y."/>
            <person name="Nagai Y."/>
            <person name="Toyoda A."/>
            <person name="Suzuki Y."/>
            <person name="Arimoto A."/>
            <person name="Ishii H."/>
            <person name="Satoh N."/>
            <person name="Nishiyama T."/>
            <person name="Hasebe M."/>
            <person name="Maruyama T."/>
            <person name="Minagawa J."/>
            <person name="Obokata J."/>
            <person name="Shigenobu S."/>
        </authorList>
    </citation>
    <scope>NUCLEOTIDE SEQUENCE [LARGE SCALE GENOMIC DNA]</scope>
</reference>
<dbReference type="Pfam" id="PF13359">
    <property type="entry name" value="DDE_Tnp_4"/>
    <property type="match status" value="1"/>
</dbReference>
<protein>
    <recommendedName>
        <fullName evidence="4">DDE Tnp4 domain-containing protein</fullName>
    </recommendedName>
</protein>
<organism evidence="5 6">
    <name type="scientific">Elysia marginata</name>
    <dbReference type="NCBI Taxonomy" id="1093978"/>
    <lineage>
        <taxon>Eukaryota</taxon>
        <taxon>Metazoa</taxon>
        <taxon>Spiralia</taxon>
        <taxon>Lophotrochozoa</taxon>
        <taxon>Mollusca</taxon>
        <taxon>Gastropoda</taxon>
        <taxon>Heterobranchia</taxon>
        <taxon>Euthyneura</taxon>
        <taxon>Panpulmonata</taxon>
        <taxon>Sacoglossa</taxon>
        <taxon>Placobranchoidea</taxon>
        <taxon>Plakobranchidae</taxon>
        <taxon>Elysia</taxon>
    </lineage>
</organism>
<evidence type="ECO:0000313" key="5">
    <source>
        <dbReference type="EMBL" id="GFR99645.1"/>
    </source>
</evidence>
<comment type="caution">
    <text evidence="5">The sequence shown here is derived from an EMBL/GenBank/DDBJ whole genome shotgun (WGS) entry which is preliminary data.</text>
</comment>
<evidence type="ECO:0000256" key="1">
    <source>
        <dbReference type="ARBA" id="ARBA00001968"/>
    </source>
</evidence>